<gene>
    <name evidence="1" type="ORF">CDAR_172331</name>
</gene>
<dbReference type="Proteomes" id="UP001054837">
    <property type="component" value="Unassembled WGS sequence"/>
</dbReference>
<sequence length="123" mass="14014">MSLPLKPRISDGETLPLRTIHVKLKIHEKKKTEQEPAEHKSLCERRRVAGRKEEFLPRASGGGGLMENWLRAHPLCSIRATDEDRLIPPLLSRRRQRPLAVAPVEARDVPRSISTLEFSRLPS</sequence>
<comment type="caution">
    <text evidence="1">The sequence shown here is derived from an EMBL/GenBank/DDBJ whole genome shotgun (WGS) entry which is preliminary data.</text>
</comment>
<organism evidence="1 2">
    <name type="scientific">Caerostris darwini</name>
    <dbReference type="NCBI Taxonomy" id="1538125"/>
    <lineage>
        <taxon>Eukaryota</taxon>
        <taxon>Metazoa</taxon>
        <taxon>Ecdysozoa</taxon>
        <taxon>Arthropoda</taxon>
        <taxon>Chelicerata</taxon>
        <taxon>Arachnida</taxon>
        <taxon>Araneae</taxon>
        <taxon>Araneomorphae</taxon>
        <taxon>Entelegynae</taxon>
        <taxon>Araneoidea</taxon>
        <taxon>Araneidae</taxon>
        <taxon>Caerostris</taxon>
    </lineage>
</organism>
<evidence type="ECO:0000313" key="1">
    <source>
        <dbReference type="EMBL" id="GIX70723.1"/>
    </source>
</evidence>
<keyword evidence="2" id="KW-1185">Reference proteome</keyword>
<name>A0AAV4ME80_9ARAC</name>
<protein>
    <submittedName>
        <fullName evidence="1">Uncharacterized protein</fullName>
    </submittedName>
</protein>
<reference evidence="1 2" key="1">
    <citation type="submission" date="2021-06" db="EMBL/GenBank/DDBJ databases">
        <title>Caerostris darwini draft genome.</title>
        <authorList>
            <person name="Kono N."/>
            <person name="Arakawa K."/>
        </authorList>
    </citation>
    <scope>NUCLEOTIDE SEQUENCE [LARGE SCALE GENOMIC DNA]</scope>
</reference>
<accession>A0AAV4ME80</accession>
<evidence type="ECO:0000313" key="2">
    <source>
        <dbReference type="Proteomes" id="UP001054837"/>
    </source>
</evidence>
<dbReference type="EMBL" id="BPLQ01000392">
    <property type="protein sequence ID" value="GIX70723.1"/>
    <property type="molecule type" value="Genomic_DNA"/>
</dbReference>
<proteinExistence type="predicted"/>
<dbReference type="AlphaFoldDB" id="A0AAV4ME80"/>